<keyword evidence="2" id="KW-0472">Membrane</keyword>
<dbReference type="AlphaFoldDB" id="A0A816U6F7"/>
<dbReference type="PANTHER" id="PTHR13341">
    <property type="entry name" value="MIR-INTERACTING SAPOSIN-LIKE PROTEIN"/>
    <property type="match status" value="1"/>
</dbReference>
<reference evidence="4" key="1">
    <citation type="submission" date="2021-01" db="EMBL/GenBank/DDBJ databases">
        <authorList>
            <consortium name="Genoscope - CEA"/>
            <person name="William W."/>
        </authorList>
    </citation>
    <scope>NUCLEOTIDE SEQUENCE</scope>
</reference>
<evidence type="ECO:0000256" key="1">
    <source>
        <dbReference type="SAM" id="MobiDB-lite"/>
    </source>
</evidence>
<feature type="domain" description="DUF3456" evidence="3">
    <location>
        <begin position="46"/>
        <end position="185"/>
    </location>
</feature>
<dbReference type="InterPro" id="IPR021852">
    <property type="entry name" value="DUF3456"/>
</dbReference>
<keyword evidence="2" id="KW-0812">Transmembrane</keyword>
<dbReference type="Pfam" id="PF11938">
    <property type="entry name" value="DUF3456"/>
    <property type="match status" value="1"/>
</dbReference>
<evidence type="ECO:0000256" key="2">
    <source>
        <dbReference type="SAM" id="Phobius"/>
    </source>
</evidence>
<dbReference type="PANTHER" id="PTHR13341:SF2">
    <property type="entry name" value="PROTEIN SEELE"/>
    <property type="match status" value="1"/>
</dbReference>
<proteinExistence type="predicted"/>
<keyword evidence="2" id="KW-1133">Transmembrane helix</keyword>
<dbReference type="Proteomes" id="UP001295469">
    <property type="component" value="Chromosome C08"/>
</dbReference>
<feature type="region of interest" description="Disordered" evidence="1">
    <location>
        <begin position="185"/>
        <end position="205"/>
    </location>
</feature>
<gene>
    <name evidence="4" type="ORF">DARMORV10_C08P09340.1</name>
</gene>
<evidence type="ECO:0000313" key="4">
    <source>
        <dbReference type="EMBL" id="CAF2107103.1"/>
    </source>
</evidence>
<name>A0A816U6F7_BRANA</name>
<organism evidence="4">
    <name type="scientific">Brassica napus</name>
    <name type="common">Rape</name>
    <dbReference type="NCBI Taxonomy" id="3708"/>
    <lineage>
        <taxon>Eukaryota</taxon>
        <taxon>Viridiplantae</taxon>
        <taxon>Streptophyta</taxon>
        <taxon>Embryophyta</taxon>
        <taxon>Tracheophyta</taxon>
        <taxon>Spermatophyta</taxon>
        <taxon>Magnoliopsida</taxon>
        <taxon>eudicotyledons</taxon>
        <taxon>Gunneridae</taxon>
        <taxon>Pentapetalae</taxon>
        <taxon>rosids</taxon>
        <taxon>malvids</taxon>
        <taxon>Brassicales</taxon>
        <taxon>Brassicaceae</taxon>
        <taxon>Brassiceae</taxon>
        <taxon>Brassica</taxon>
    </lineage>
</organism>
<protein>
    <submittedName>
        <fullName evidence="4">(rape) hypothetical protein</fullName>
    </submittedName>
</protein>
<dbReference type="EMBL" id="HG994372">
    <property type="protein sequence ID" value="CAF2107103.1"/>
    <property type="molecule type" value="Genomic_DNA"/>
</dbReference>
<sequence length="205" mass="23441">MTCFLTYKNNLICYRSEGRNRRMAKLVIFTVVVITIFSFGVSVDDKCSACNAVAEELESQLLKEKPRNHLDLRNRLNSKGQREGKVIDYRMSDLRVVDLLDGLCDRMQDYTLQKVESKNREWVKVESFDNLTNKQEAKAHANDISTYCGRLLEETEDELAEVIKNGTLKVGDARKVLCQTLSNHCSKSSETDSEDEEDDDDADEL</sequence>
<accession>A0A816U6F7</accession>
<evidence type="ECO:0000259" key="3">
    <source>
        <dbReference type="Pfam" id="PF11938"/>
    </source>
</evidence>
<feature type="transmembrane region" description="Helical" evidence="2">
    <location>
        <begin position="24"/>
        <end position="43"/>
    </location>
</feature>
<dbReference type="InterPro" id="IPR042415">
    <property type="entry name" value="CNPY"/>
</dbReference>
<feature type="compositionally biased region" description="Acidic residues" evidence="1">
    <location>
        <begin position="191"/>
        <end position="205"/>
    </location>
</feature>